<sequence length="94" mass="10329">MTDVSQRISRRISRDFSRDAEGVTELLSTMRLMGSVDHERVQAAVVLAARGQLDRVVDAVDLAETDYRDILAASGLANEDWASRLESEFGSADS</sequence>
<evidence type="ECO:0000313" key="2">
    <source>
        <dbReference type="Proteomes" id="UP001172738"/>
    </source>
</evidence>
<dbReference type="Proteomes" id="UP001172738">
    <property type="component" value="Unassembled WGS sequence"/>
</dbReference>
<protein>
    <recommendedName>
        <fullName evidence="3">ANTAR domain-containing protein</fullName>
    </recommendedName>
</protein>
<gene>
    <name evidence="1" type="ORF">QQX04_02410</name>
</gene>
<dbReference type="RefSeq" id="WP_301125882.1">
    <property type="nucleotide sequence ID" value="NZ_JAUHPV010000001.1"/>
</dbReference>
<reference evidence="1" key="1">
    <citation type="submission" date="2023-06" db="EMBL/GenBank/DDBJ databases">
        <title>SYSU T00b26.</title>
        <authorList>
            <person name="Gao L."/>
            <person name="Fang B.-Z."/>
            <person name="Li W.-J."/>
        </authorList>
    </citation>
    <scope>NUCLEOTIDE SEQUENCE</scope>
    <source>
        <strain evidence="1">SYSU T00b26</strain>
    </source>
</reference>
<keyword evidence="2" id="KW-1185">Reference proteome</keyword>
<organism evidence="1 2">
    <name type="scientific">Demequina zhanjiangensis</name>
    <dbReference type="NCBI Taxonomy" id="3051659"/>
    <lineage>
        <taxon>Bacteria</taxon>
        <taxon>Bacillati</taxon>
        <taxon>Actinomycetota</taxon>
        <taxon>Actinomycetes</taxon>
        <taxon>Micrococcales</taxon>
        <taxon>Demequinaceae</taxon>
        <taxon>Demequina</taxon>
    </lineage>
</organism>
<comment type="caution">
    <text evidence="1">The sequence shown here is derived from an EMBL/GenBank/DDBJ whole genome shotgun (WGS) entry which is preliminary data.</text>
</comment>
<accession>A0ABT8FZF7</accession>
<evidence type="ECO:0008006" key="3">
    <source>
        <dbReference type="Google" id="ProtNLM"/>
    </source>
</evidence>
<proteinExistence type="predicted"/>
<evidence type="ECO:0000313" key="1">
    <source>
        <dbReference type="EMBL" id="MDN4471844.1"/>
    </source>
</evidence>
<dbReference type="EMBL" id="JAUHPV010000001">
    <property type="protein sequence ID" value="MDN4471844.1"/>
    <property type="molecule type" value="Genomic_DNA"/>
</dbReference>
<name>A0ABT8FZF7_9MICO</name>